<name>A0AAW1VWQ5_RUBAR</name>
<accession>A0AAW1VWQ5</accession>
<protein>
    <submittedName>
        <fullName evidence="2">Uncharacterized protein</fullName>
    </submittedName>
</protein>
<evidence type="ECO:0000256" key="1">
    <source>
        <dbReference type="SAM" id="SignalP"/>
    </source>
</evidence>
<dbReference type="AlphaFoldDB" id="A0AAW1VWQ5"/>
<evidence type="ECO:0000313" key="3">
    <source>
        <dbReference type="Proteomes" id="UP001457282"/>
    </source>
</evidence>
<proteinExistence type="predicted"/>
<organism evidence="2 3">
    <name type="scientific">Rubus argutus</name>
    <name type="common">Southern blackberry</name>
    <dbReference type="NCBI Taxonomy" id="59490"/>
    <lineage>
        <taxon>Eukaryota</taxon>
        <taxon>Viridiplantae</taxon>
        <taxon>Streptophyta</taxon>
        <taxon>Embryophyta</taxon>
        <taxon>Tracheophyta</taxon>
        <taxon>Spermatophyta</taxon>
        <taxon>Magnoliopsida</taxon>
        <taxon>eudicotyledons</taxon>
        <taxon>Gunneridae</taxon>
        <taxon>Pentapetalae</taxon>
        <taxon>rosids</taxon>
        <taxon>fabids</taxon>
        <taxon>Rosales</taxon>
        <taxon>Rosaceae</taxon>
        <taxon>Rosoideae</taxon>
        <taxon>Rosoideae incertae sedis</taxon>
        <taxon>Rubus</taxon>
    </lineage>
</organism>
<evidence type="ECO:0000313" key="2">
    <source>
        <dbReference type="EMBL" id="KAK9911442.1"/>
    </source>
</evidence>
<feature type="signal peptide" evidence="1">
    <location>
        <begin position="1"/>
        <end position="26"/>
    </location>
</feature>
<reference evidence="2 3" key="1">
    <citation type="journal article" date="2023" name="G3 (Bethesda)">
        <title>A chromosome-length genome assembly and annotation of blackberry (Rubus argutus, cv. 'Hillquist').</title>
        <authorList>
            <person name="Bruna T."/>
            <person name="Aryal R."/>
            <person name="Dudchenko O."/>
            <person name="Sargent D.J."/>
            <person name="Mead D."/>
            <person name="Buti M."/>
            <person name="Cavallini A."/>
            <person name="Hytonen T."/>
            <person name="Andres J."/>
            <person name="Pham M."/>
            <person name="Weisz D."/>
            <person name="Mascagni F."/>
            <person name="Usai G."/>
            <person name="Natali L."/>
            <person name="Bassil N."/>
            <person name="Fernandez G.E."/>
            <person name="Lomsadze A."/>
            <person name="Armour M."/>
            <person name="Olukolu B."/>
            <person name="Poorten T."/>
            <person name="Britton C."/>
            <person name="Davik J."/>
            <person name="Ashrafi H."/>
            <person name="Aiden E.L."/>
            <person name="Borodovsky M."/>
            <person name="Worthington M."/>
        </authorList>
    </citation>
    <scope>NUCLEOTIDE SEQUENCE [LARGE SCALE GENOMIC DNA]</scope>
    <source>
        <strain evidence="2">PI 553951</strain>
    </source>
</reference>
<sequence length="80" mass="8865">MATSYPSLTSIAISILFLFLPVLSYAQVHGHHHGAVISLNMIHRDAPSSPLYNSSQTNWQRVSNALWTFTSSQPPSELIK</sequence>
<comment type="caution">
    <text evidence="2">The sequence shown here is derived from an EMBL/GenBank/DDBJ whole genome shotgun (WGS) entry which is preliminary data.</text>
</comment>
<keyword evidence="1" id="KW-0732">Signal</keyword>
<feature type="chain" id="PRO_5043385352" evidence="1">
    <location>
        <begin position="27"/>
        <end position="80"/>
    </location>
</feature>
<gene>
    <name evidence="2" type="ORF">M0R45_035351</name>
</gene>
<keyword evidence="3" id="KW-1185">Reference proteome</keyword>
<dbReference type="EMBL" id="JBEDUW010000007">
    <property type="protein sequence ID" value="KAK9911442.1"/>
    <property type="molecule type" value="Genomic_DNA"/>
</dbReference>
<dbReference type="Proteomes" id="UP001457282">
    <property type="component" value="Unassembled WGS sequence"/>
</dbReference>